<organism evidence="2 3">
    <name type="scientific">Enterocloster asparagiformis</name>
    <dbReference type="NCBI Taxonomy" id="333367"/>
    <lineage>
        <taxon>Bacteria</taxon>
        <taxon>Bacillati</taxon>
        <taxon>Bacillota</taxon>
        <taxon>Clostridia</taxon>
        <taxon>Lachnospirales</taxon>
        <taxon>Lachnospiraceae</taxon>
        <taxon>Enterocloster</taxon>
    </lineage>
</organism>
<evidence type="ECO:0000313" key="3">
    <source>
        <dbReference type="Proteomes" id="UP000283880"/>
    </source>
</evidence>
<name>A0A413FJ18_9FIRM</name>
<proteinExistence type="predicted"/>
<dbReference type="Proteomes" id="UP000283880">
    <property type="component" value="Unassembled WGS sequence"/>
</dbReference>
<sequence length="679" mass="73803">MNPAKMIGGNTMAKNSNEQDVYFQKAWSGDYSQFEKLDSDRRNKLAQDYMAEYCARYPELGREPAHSDHVVNLLKEQAMNPAFRLGCSLRSRDDAPEAGRYAEYDDYMNAYLMEQTLRPMDQSRLQSLKDQGLSGNLLDNAVGQNVEKQVILAKTLFLAHLGEAQLLGAEKSPNAPDRKKLDRPIASMMAHCSRTAYVFPPGNSAQQNKLFDSLLGPDLGKGADVYRRMAATHSVSSGPTINDFKEQKKFSMLNQYGMNIAIGGVGNPGIGGPNGPQTLKNDGSCGHMYMHVDKGGVNKCSSLLVGFESDAPGVANQQGHTHDAKATPESMSSFLGQRTDEMGEKYGGRIVDCTNIPIDKLELAVNEFTDHYRSMLIEGMGNSTARNDLNRINEKLCASPMEKTELAVMMCQIGMDKDKVVGILKSPQNPGITENRLADVHSRNSATDLKKPPQKPGRFTRLKAAFGNAEAKKACQEHKDYQAALAGRAAEGVDLGRMKGSATEGSLKHLSENKAAWKAGKTDANLRKSVAYRDMQLEDSPKISSHRTQKSVEKLLAGASMIPPAPAEEASKVPPARNEEASMIPPARSDGASMIPPARSDGASMIPPKRSDGASMIPPARSDGASMIPPARSDGASMIPPKRNDGASMIPPKREEPSRIPFREKPAAKPAQTKGERKL</sequence>
<dbReference type="EMBL" id="QSBM01000003">
    <property type="protein sequence ID" value="RGX31465.1"/>
    <property type="molecule type" value="Genomic_DNA"/>
</dbReference>
<comment type="caution">
    <text evidence="2">The sequence shown here is derived from an EMBL/GenBank/DDBJ whole genome shotgun (WGS) entry which is preliminary data.</text>
</comment>
<evidence type="ECO:0000256" key="1">
    <source>
        <dbReference type="SAM" id="MobiDB-lite"/>
    </source>
</evidence>
<accession>A0A413FJ18</accession>
<gene>
    <name evidence="2" type="ORF">DWV29_06190</name>
</gene>
<reference evidence="2 3" key="1">
    <citation type="submission" date="2018-08" db="EMBL/GenBank/DDBJ databases">
        <title>A genome reference for cultivated species of the human gut microbiota.</title>
        <authorList>
            <person name="Zou Y."/>
            <person name="Xue W."/>
            <person name="Luo G."/>
        </authorList>
    </citation>
    <scope>NUCLEOTIDE SEQUENCE [LARGE SCALE GENOMIC DNA]</scope>
    <source>
        <strain evidence="2 3">AF04-15</strain>
    </source>
</reference>
<protein>
    <submittedName>
        <fullName evidence="2">Uncharacterized protein</fullName>
    </submittedName>
</protein>
<evidence type="ECO:0000313" key="2">
    <source>
        <dbReference type="EMBL" id="RGX31465.1"/>
    </source>
</evidence>
<feature type="compositionally biased region" description="Basic and acidic residues" evidence="1">
    <location>
        <begin position="652"/>
        <end position="667"/>
    </location>
</feature>
<feature type="region of interest" description="Disordered" evidence="1">
    <location>
        <begin position="561"/>
        <end position="679"/>
    </location>
</feature>
<dbReference type="AlphaFoldDB" id="A0A413FJ18"/>